<protein>
    <submittedName>
        <fullName evidence="2">Uncharacterized protein</fullName>
    </submittedName>
</protein>
<sequence length="320" mass="36438">MLPCESIKLILLSVESLKPTLPQPSGLGRRRKNVPYENASVLHISNSAKYSFITEKFLLKLLRANYGSQFSSFKIDNDSIAHLQWHYPNLRHMETTTHLVVRDSRFQIILRKEDWERPIRHWLTKDYSQEQLRERGIIRPRLKDSQSHQAESIKSKVERGSITQAPGMELGVDSETNSVASGSTSELSRAGTATTVATVAACPGRDGCAQVEEHGKGHREGQQVAQDEEKANDPTSNPNHEGSVGDEDEDEEGTEVKSEHHEECDDESQWANIKIVDRDSEGDDVDSETDEDAYWRWSPEKQQWFHQNDDKSLMWFPRLA</sequence>
<proteinExistence type="predicted"/>
<dbReference type="Proteomes" id="UP000050424">
    <property type="component" value="Unassembled WGS sequence"/>
</dbReference>
<feature type="compositionally biased region" description="Basic and acidic residues" evidence="1">
    <location>
        <begin position="254"/>
        <end position="263"/>
    </location>
</feature>
<keyword evidence="3" id="KW-1185">Reference proteome</keyword>
<organism evidence="2 3">
    <name type="scientific">Neonectria ditissima</name>
    <dbReference type="NCBI Taxonomy" id="78410"/>
    <lineage>
        <taxon>Eukaryota</taxon>
        <taxon>Fungi</taxon>
        <taxon>Dikarya</taxon>
        <taxon>Ascomycota</taxon>
        <taxon>Pezizomycotina</taxon>
        <taxon>Sordariomycetes</taxon>
        <taxon>Hypocreomycetidae</taxon>
        <taxon>Hypocreales</taxon>
        <taxon>Nectriaceae</taxon>
        <taxon>Neonectria</taxon>
    </lineage>
</organism>
<feature type="compositionally biased region" description="Acidic residues" evidence="1">
    <location>
        <begin position="244"/>
        <end position="253"/>
    </location>
</feature>
<dbReference type="AlphaFoldDB" id="A0A0P7B4K8"/>
<evidence type="ECO:0000313" key="3">
    <source>
        <dbReference type="Proteomes" id="UP000050424"/>
    </source>
</evidence>
<feature type="compositionally biased region" description="Basic and acidic residues" evidence="1">
    <location>
        <begin position="211"/>
        <end position="232"/>
    </location>
</feature>
<feature type="compositionally biased region" description="Acidic residues" evidence="1">
    <location>
        <begin position="280"/>
        <end position="292"/>
    </location>
</feature>
<gene>
    <name evidence="2" type="ORF">AK830_g5617</name>
</gene>
<dbReference type="EMBL" id="LKCW01000073">
    <property type="protein sequence ID" value="KPM40984.1"/>
    <property type="molecule type" value="Genomic_DNA"/>
</dbReference>
<feature type="region of interest" description="Disordered" evidence="1">
    <location>
        <begin position="138"/>
        <end position="192"/>
    </location>
</feature>
<feature type="compositionally biased region" description="Basic and acidic residues" evidence="1">
    <location>
        <begin position="138"/>
        <end position="159"/>
    </location>
</feature>
<feature type="compositionally biased region" description="Polar residues" evidence="1">
    <location>
        <begin position="174"/>
        <end position="187"/>
    </location>
</feature>
<comment type="caution">
    <text evidence="2">The sequence shown here is derived from an EMBL/GenBank/DDBJ whole genome shotgun (WGS) entry which is preliminary data.</text>
</comment>
<evidence type="ECO:0000313" key="2">
    <source>
        <dbReference type="EMBL" id="KPM40984.1"/>
    </source>
</evidence>
<feature type="region of interest" description="Disordered" evidence="1">
    <location>
        <begin position="210"/>
        <end position="294"/>
    </location>
</feature>
<accession>A0A0P7B4K8</accession>
<evidence type="ECO:0000256" key="1">
    <source>
        <dbReference type="SAM" id="MobiDB-lite"/>
    </source>
</evidence>
<name>A0A0P7B4K8_9HYPO</name>
<reference evidence="2 3" key="1">
    <citation type="submission" date="2015-09" db="EMBL/GenBank/DDBJ databases">
        <title>Draft genome of a European isolate of the apple canker pathogen Neonectria ditissima.</title>
        <authorList>
            <person name="Gomez-Cortecero A."/>
            <person name="Harrison R.J."/>
            <person name="Armitage A.D."/>
        </authorList>
    </citation>
    <scope>NUCLEOTIDE SEQUENCE [LARGE SCALE GENOMIC DNA]</scope>
    <source>
        <strain evidence="2 3">R09/05</strain>
    </source>
</reference>
<dbReference type="OrthoDB" id="5099169at2759"/>